<reference evidence="1" key="1">
    <citation type="journal article" date="2020" name="mSystems">
        <title>Genome- and Community-Level Interaction Insights into Carbon Utilization and Element Cycling Functions of Hydrothermarchaeota in Hydrothermal Sediment.</title>
        <authorList>
            <person name="Zhou Z."/>
            <person name="Liu Y."/>
            <person name="Xu W."/>
            <person name="Pan J."/>
            <person name="Luo Z.H."/>
            <person name="Li M."/>
        </authorList>
    </citation>
    <scope>NUCLEOTIDE SEQUENCE [LARGE SCALE GENOMIC DNA]</scope>
    <source>
        <strain evidence="1">SpSt-658</strain>
    </source>
</reference>
<proteinExistence type="predicted"/>
<protein>
    <submittedName>
        <fullName evidence="1">Uncharacterized protein</fullName>
    </submittedName>
</protein>
<organism evidence="1">
    <name type="scientific">Ignisphaera aggregans</name>
    <dbReference type="NCBI Taxonomy" id="334771"/>
    <lineage>
        <taxon>Archaea</taxon>
        <taxon>Thermoproteota</taxon>
        <taxon>Thermoprotei</taxon>
        <taxon>Desulfurococcales</taxon>
        <taxon>Desulfurococcaceae</taxon>
        <taxon>Ignisphaera</taxon>
    </lineage>
</organism>
<accession>A0A7C4D0T9</accession>
<name>A0A7C4D0T9_9CREN</name>
<comment type="caution">
    <text evidence="1">The sequence shown here is derived from an EMBL/GenBank/DDBJ whole genome shotgun (WGS) entry which is preliminary data.</text>
</comment>
<dbReference type="AlphaFoldDB" id="A0A7C4D0T9"/>
<dbReference type="EMBL" id="DTCA01000110">
    <property type="protein sequence ID" value="HGM07447.1"/>
    <property type="molecule type" value="Genomic_DNA"/>
</dbReference>
<evidence type="ECO:0000313" key="1">
    <source>
        <dbReference type="EMBL" id="HGM07447.1"/>
    </source>
</evidence>
<gene>
    <name evidence="1" type="ORF">ENU31_03450</name>
</gene>
<sequence length="131" mass="14952">MGIKWIDIIEKIYREIEDIMINCPLCSSSSRCVEELTQSLPMGIRILGECCACVFETVLDSMPTIDRLYTHLDTGDSIAIYALDDIIIEVSQTSVMLVPITLLTSYLDLIDESGYRDTEIIKNWLKNRVER</sequence>